<keyword evidence="1" id="KW-0597">Phosphoprotein</keyword>
<accession>A0A0A6UWN0</accession>
<dbReference type="EMBL" id="JRTT01000003">
    <property type="protein sequence ID" value="KHD78804.1"/>
    <property type="molecule type" value="Genomic_DNA"/>
</dbReference>
<dbReference type="SUPFAM" id="SSF47226">
    <property type="entry name" value="Histidine-containing phosphotransfer domain, HPT domain"/>
    <property type="match status" value="1"/>
</dbReference>
<dbReference type="STRING" id="1869.MB27_03250"/>
<name>A0A0A6UWN0_ACTUT</name>
<feature type="domain" description="HPt" evidence="2">
    <location>
        <begin position="20"/>
        <end position="117"/>
    </location>
</feature>
<dbReference type="GO" id="GO:0000160">
    <property type="term" value="P:phosphorelay signal transduction system"/>
    <property type="evidence" value="ECO:0007669"/>
    <property type="project" value="InterPro"/>
</dbReference>
<dbReference type="PROSITE" id="PS50894">
    <property type="entry name" value="HPT"/>
    <property type="match status" value="1"/>
</dbReference>
<feature type="modified residue" description="Phosphohistidine" evidence="1">
    <location>
        <position position="59"/>
    </location>
</feature>
<sequence length="122" mass="12583">MAGVRARLADLVEAEPSPAERALVLRLLNSFAAKAPTAADQLIGLLHDGDPGPVRDLAHSLKGSSANIGATALAALCATVEDQARAGAVADARATAGRLRELLAESLHAVRTVAVEYERLVP</sequence>
<organism evidence="3 4">
    <name type="scientific">Actinoplanes utahensis</name>
    <dbReference type="NCBI Taxonomy" id="1869"/>
    <lineage>
        <taxon>Bacteria</taxon>
        <taxon>Bacillati</taxon>
        <taxon>Actinomycetota</taxon>
        <taxon>Actinomycetes</taxon>
        <taxon>Micromonosporales</taxon>
        <taxon>Micromonosporaceae</taxon>
        <taxon>Actinoplanes</taxon>
    </lineage>
</organism>
<dbReference type="Gene3D" id="1.20.120.160">
    <property type="entry name" value="HPT domain"/>
    <property type="match status" value="1"/>
</dbReference>
<dbReference type="SMART" id="SM00073">
    <property type="entry name" value="HPT"/>
    <property type="match status" value="1"/>
</dbReference>
<evidence type="ECO:0000313" key="3">
    <source>
        <dbReference type="EMBL" id="KHD78804.1"/>
    </source>
</evidence>
<dbReference type="AlphaFoldDB" id="A0A0A6UWN0"/>
<evidence type="ECO:0000313" key="4">
    <source>
        <dbReference type="Proteomes" id="UP000054537"/>
    </source>
</evidence>
<protein>
    <recommendedName>
        <fullName evidence="2">HPt domain-containing protein</fullName>
    </recommendedName>
</protein>
<evidence type="ECO:0000259" key="2">
    <source>
        <dbReference type="PROSITE" id="PS50894"/>
    </source>
</evidence>
<proteinExistence type="predicted"/>
<gene>
    <name evidence="3" type="ORF">MB27_03250</name>
</gene>
<reference evidence="3 4" key="1">
    <citation type="submission" date="2014-10" db="EMBL/GenBank/DDBJ databases">
        <title>Draft genome sequence of Actinoplanes utahensis NRRL 12052.</title>
        <authorList>
            <person name="Velasco-Bucheli B."/>
            <person name="del Cerro C."/>
            <person name="Hormigo D."/>
            <person name="Garcia J.L."/>
            <person name="Acebal C."/>
            <person name="Arroyo M."/>
            <person name="de la Mata I."/>
        </authorList>
    </citation>
    <scope>NUCLEOTIDE SEQUENCE [LARGE SCALE GENOMIC DNA]</scope>
    <source>
        <strain evidence="3 4">NRRL 12052</strain>
    </source>
</reference>
<dbReference type="eggNOG" id="COG2198">
    <property type="taxonomic scope" value="Bacteria"/>
</dbReference>
<dbReference type="InterPro" id="IPR008207">
    <property type="entry name" value="Sig_transdc_His_kin_Hpt_dom"/>
</dbReference>
<keyword evidence="4" id="KW-1185">Reference proteome</keyword>
<dbReference type="Proteomes" id="UP000054537">
    <property type="component" value="Unassembled WGS sequence"/>
</dbReference>
<dbReference type="InterPro" id="IPR036641">
    <property type="entry name" value="HPT_dom_sf"/>
</dbReference>
<evidence type="ECO:0000256" key="1">
    <source>
        <dbReference type="PROSITE-ProRule" id="PRU00110"/>
    </source>
</evidence>
<dbReference type="Pfam" id="PF01627">
    <property type="entry name" value="Hpt"/>
    <property type="match status" value="1"/>
</dbReference>
<comment type="caution">
    <text evidence="3">The sequence shown here is derived from an EMBL/GenBank/DDBJ whole genome shotgun (WGS) entry which is preliminary data.</text>
</comment>